<dbReference type="InterPro" id="IPR001902">
    <property type="entry name" value="SLC26A/SulP_fam"/>
</dbReference>
<proteinExistence type="predicted"/>
<evidence type="ECO:0000256" key="1">
    <source>
        <dbReference type="ARBA" id="ARBA00004141"/>
    </source>
</evidence>
<dbReference type="InterPro" id="IPR011547">
    <property type="entry name" value="SLC26A/SulP_dom"/>
</dbReference>
<organism evidence="7 8">
    <name type="scientific">Kitasatospora nipponensis</name>
    <dbReference type="NCBI Taxonomy" id="258049"/>
    <lineage>
        <taxon>Bacteria</taxon>
        <taxon>Bacillati</taxon>
        <taxon>Actinomycetota</taxon>
        <taxon>Actinomycetes</taxon>
        <taxon>Kitasatosporales</taxon>
        <taxon>Streptomycetaceae</taxon>
        <taxon>Kitasatospora</taxon>
    </lineage>
</organism>
<dbReference type="Pfam" id="PF00916">
    <property type="entry name" value="Sulfate_transp"/>
    <property type="match status" value="1"/>
</dbReference>
<reference evidence="7 8" key="1">
    <citation type="journal article" date="2019" name="Int. J. Syst. Evol. Microbiol.">
        <title>The Global Catalogue of Microorganisms (GCM) 10K type strain sequencing project: providing services to taxonomists for standard genome sequencing and annotation.</title>
        <authorList>
            <consortium name="The Broad Institute Genomics Platform"/>
            <consortium name="The Broad Institute Genome Sequencing Center for Infectious Disease"/>
            <person name="Wu L."/>
            <person name="Ma J."/>
        </authorList>
    </citation>
    <scope>NUCLEOTIDE SEQUENCE [LARGE SCALE GENOMIC DNA]</scope>
    <source>
        <strain evidence="7 8">JCM 13004</strain>
    </source>
</reference>
<feature type="transmembrane region" description="Helical" evidence="5">
    <location>
        <begin position="357"/>
        <end position="374"/>
    </location>
</feature>
<feature type="transmembrane region" description="Helical" evidence="5">
    <location>
        <begin position="34"/>
        <end position="54"/>
    </location>
</feature>
<dbReference type="PANTHER" id="PTHR11814">
    <property type="entry name" value="SULFATE TRANSPORTER"/>
    <property type="match status" value="1"/>
</dbReference>
<feature type="transmembrane region" description="Helical" evidence="5">
    <location>
        <begin position="185"/>
        <end position="205"/>
    </location>
</feature>
<feature type="transmembrane region" description="Helical" evidence="5">
    <location>
        <begin position="394"/>
        <end position="420"/>
    </location>
</feature>
<feature type="transmembrane region" description="Helical" evidence="5">
    <location>
        <begin position="111"/>
        <end position="128"/>
    </location>
</feature>
<comment type="subcellular location">
    <subcellularLocation>
        <location evidence="1">Membrane</location>
        <topology evidence="1">Multi-pass membrane protein</topology>
    </subcellularLocation>
</comment>
<keyword evidence="4 5" id="KW-0472">Membrane</keyword>
<evidence type="ECO:0000256" key="5">
    <source>
        <dbReference type="SAM" id="Phobius"/>
    </source>
</evidence>
<keyword evidence="3 5" id="KW-1133">Transmembrane helix</keyword>
<feature type="transmembrane region" description="Helical" evidence="5">
    <location>
        <begin position="140"/>
        <end position="158"/>
    </location>
</feature>
<evidence type="ECO:0000256" key="3">
    <source>
        <dbReference type="ARBA" id="ARBA00022989"/>
    </source>
</evidence>
<keyword evidence="2 5" id="KW-0812">Transmembrane</keyword>
<evidence type="ECO:0000256" key="2">
    <source>
        <dbReference type="ARBA" id="ARBA00022692"/>
    </source>
</evidence>
<dbReference type="EMBL" id="BAAALF010000006">
    <property type="protein sequence ID" value="GAA1219545.1"/>
    <property type="molecule type" value="Genomic_DNA"/>
</dbReference>
<feature type="transmembrane region" description="Helical" evidence="5">
    <location>
        <begin position="212"/>
        <end position="235"/>
    </location>
</feature>
<evidence type="ECO:0000313" key="7">
    <source>
        <dbReference type="EMBL" id="GAA1219545.1"/>
    </source>
</evidence>
<gene>
    <name evidence="7" type="ORF">GCM10009665_07040</name>
</gene>
<evidence type="ECO:0000313" key="8">
    <source>
        <dbReference type="Proteomes" id="UP001500037"/>
    </source>
</evidence>
<evidence type="ECO:0000259" key="6">
    <source>
        <dbReference type="Pfam" id="PF00916"/>
    </source>
</evidence>
<name>A0ABN1VSH0_9ACTN</name>
<accession>A0ABN1VSH0</accession>
<feature type="domain" description="SLC26A/SulP transporter" evidence="6">
    <location>
        <begin position="33"/>
        <end position="397"/>
    </location>
</feature>
<evidence type="ECO:0000256" key="4">
    <source>
        <dbReference type="ARBA" id="ARBA00023136"/>
    </source>
</evidence>
<dbReference type="RefSeq" id="WP_344438951.1">
    <property type="nucleotide sequence ID" value="NZ_BAAALF010000006.1"/>
</dbReference>
<protein>
    <recommendedName>
        <fullName evidence="6">SLC26A/SulP transporter domain-containing protein</fullName>
    </recommendedName>
</protein>
<feature type="transmembrane region" description="Helical" evidence="5">
    <location>
        <begin position="61"/>
        <end position="91"/>
    </location>
</feature>
<keyword evidence="8" id="KW-1185">Reference proteome</keyword>
<feature type="transmembrane region" description="Helical" evidence="5">
    <location>
        <begin position="297"/>
        <end position="314"/>
    </location>
</feature>
<sequence length="442" mass="44521">MDLVESETVSTAVACGQEPPGRLRGAARLVGVDLLAGLITALFSIPEGMAYAAFAGFDPVAGLYAGVAPAVVGSLLAGSPLMVTTLTSAIALTSRTALHHAHLAPGDGANVAALGLLVGAAMAAFAALRVGSLLRLISPGAMAGFSAGIAVQIIAGALPDATGYRAGYHNRLLRIVAWALRPQEWSLRAALVAAVTVAVWALAHAARRTRPFAVLAALVVVAGGVWACRVAVPLASSLGAVPSALPSLSVPAWDVLPRLVPGASAVALVALAQAAGIHPPPPERAVGARRRVWGSDLWAQAAANLVGAFFQALPAGGSLSRTGVAVAAGARTRWAGAASGVLLAVLVLGLGDAAGRIPLPVIGALLIVIGVKLITGRLPALRAAWRDGRWEQAVLAVTFLATTQFPLQYALLLGLGLSLVRRRAGTGVGRVEVTVAEGATPA</sequence>
<comment type="caution">
    <text evidence="7">The sequence shown here is derived from an EMBL/GenBank/DDBJ whole genome shotgun (WGS) entry which is preliminary data.</text>
</comment>
<dbReference type="Proteomes" id="UP001500037">
    <property type="component" value="Unassembled WGS sequence"/>
</dbReference>
<feature type="transmembrane region" description="Helical" evidence="5">
    <location>
        <begin position="334"/>
        <end position="350"/>
    </location>
</feature>